<dbReference type="EMBL" id="JAPDHV010000004">
    <property type="protein sequence ID" value="MCW3161641.1"/>
    <property type="molecule type" value="Genomic_DNA"/>
</dbReference>
<dbReference type="RefSeq" id="WP_264743584.1">
    <property type="nucleotide sequence ID" value="NZ_JAPDHV010000004.1"/>
</dbReference>
<proteinExistence type="predicted"/>
<name>A0ABT3HPC2_9FLAO</name>
<dbReference type="Gene3D" id="3.40.630.30">
    <property type="match status" value="1"/>
</dbReference>
<evidence type="ECO:0000313" key="2">
    <source>
        <dbReference type="Proteomes" id="UP001163719"/>
    </source>
</evidence>
<protein>
    <submittedName>
        <fullName evidence="1">Uncharacterized protein</fullName>
    </submittedName>
</protein>
<sequence>MGKLQNYSFSNISLYNLAKFVVEENFIHHNCDSFENLTNDVISVYKEESLLNGSIVFFSKSTTSNDITGSIRVLNWNRVDVLPIQKIFNIDPNQIIPDPNVNIWHIGRFAVKKNADKSGFKTFKTLMASAINEVCKKKNSVVLAECDAKLLKTLNLLGIESIVLADSIEYLGSETIPVLLTYKGLYAFLEKNRNLLHKGNKNSFYREIILQQIA</sequence>
<comment type="caution">
    <text evidence="1">The sequence shown here is derived from an EMBL/GenBank/DDBJ whole genome shotgun (WGS) entry which is preliminary data.</text>
</comment>
<reference evidence="1" key="1">
    <citation type="submission" date="2022-10" db="EMBL/GenBank/DDBJ databases">
        <title>Chryseobacterium babae sp. nov. isolated from the gut of the beetle Oryctes rhinoceros, and Chryseobacterium kimseyorum sp. nov., isolated from a stick insect rearing cage.</title>
        <authorList>
            <person name="Shelomi M."/>
            <person name="Han C.-J."/>
            <person name="Chen W.-M."/>
            <person name="Chen H.-K."/>
            <person name="Liaw S.-J."/>
            <person name="Muhle E."/>
            <person name="Clermont D."/>
        </authorList>
    </citation>
    <scope>NUCLEOTIDE SEQUENCE</scope>
    <source>
        <strain evidence="1">WLa1L2M3</strain>
    </source>
</reference>
<evidence type="ECO:0000313" key="1">
    <source>
        <dbReference type="EMBL" id="MCW3161641.1"/>
    </source>
</evidence>
<gene>
    <name evidence="1" type="ORF">OH806_10240</name>
</gene>
<organism evidence="1 2">
    <name type="scientific">Chryseobacterium oryctis</name>
    <dbReference type="NCBI Taxonomy" id="2952618"/>
    <lineage>
        <taxon>Bacteria</taxon>
        <taxon>Pseudomonadati</taxon>
        <taxon>Bacteroidota</taxon>
        <taxon>Flavobacteriia</taxon>
        <taxon>Flavobacteriales</taxon>
        <taxon>Weeksellaceae</taxon>
        <taxon>Chryseobacterium group</taxon>
        <taxon>Chryseobacterium</taxon>
    </lineage>
</organism>
<accession>A0ABT3HPC2</accession>
<keyword evidence="2" id="KW-1185">Reference proteome</keyword>
<dbReference type="Proteomes" id="UP001163719">
    <property type="component" value="Unassembled WGS sequence"/>
</dbReference>